<protein>
    <submittedName>
        <fullName evidence="1">Uncharacterized protein</fullName>
    </submittedName>
</protein>
<dbReference type="Gene3D" id="2.110.10.10">
    <property type="entry name" value="Hemopexin-like domain"/>
    <property type="match status" value="1"/>
</dbReference>
<keyword evidence="2" id="KW-1185">Reference proteome</keyword>
<proteinExistence type="predicted"/>
<dbReference type="SUPFAM" id="SSF50923">
    <property type="entry name" value="Hemopexin-like domain"/>
    <property type="match status" value="1"/>
</dbReference>
<comment type="caution">
    <text evidence="1">The sequence shown here is derived from an EMBL/GenBank/DDBJ whole genome shotgun (WGS) entry which is preliminary data.</text>
</comment>
<reference evidence="1 2" key="1">
    <citation type="submission" date="2024-08" db="EMBL/GenBank/DDBJ databases">
        <title>Gnathostoma spinigerum genome.</title>
        <authorList>
            <person name="Gonzalez-Bertolin B."/>
            <person name="Monzon S."/>
            <person name="Zaballos A."/>
            <person name="Jimenez P."/>
            <person name="Dekumyoy P."/>
            <person name="Varona S."/>
            <person name="Cuesta I."/>
            <person name="Sumanam S."/>
            <person name="Adisakwattana P."/>
            <person name="Gasser R.B."/>
            <person name="Hernandez-Gonzalez A."/>
            <person name="Young N.D."/>
            <person name="Perteguer M.J."/>
        </authorList>
    </citation>
    <scope>NUCLEOTIDE SEQUENCE [LARGE SCALE GENOMIC DNA]</scope>
    <source>
        <strain evidence="1">AL3</strain>
        <tissue evidence="1">Liver</tissue>
    </source>
</reference>
<sequence>MFPKGPRTVTAAYTNLRKGVTILFEHKTAYRFRWSKKKKRFHLARRSPQDTSHSMPITPRVGFTWFDGNNVLLERDTFVVYDAFQNHVRFHAKVSDYFPNLPDDMIGIVYSQGDNMLIYTASHTIQVYDKKKYRVRQTYPIEMSKFVGCAPR</sequence>
<name>A0ABD6EMK1_9BILA</name>
<accession>A0ABD6EMK1</accession>
<dbReference type="Proteomes" id="UP001608902">
    <property type="component" value="Unassembled WGS sequence"/>
</dbReference>
<evidence type="ECO:0000313" key="1">
    <source>
        <dbReference type="EMBL" id="MFH4981194.1"/>
    </source>
</evidence>
<organism evidence="1 2">
    <name type="scientific">Gnathostoma spinigerum</name>
    <dbReference type="NCBI Taxonomy" id="75299"/>
    <lineage>
        <taxon>Eukaryota</taxon>
        <taxon>Metazoa</taxon>
        <taxon>Ecdysozoa</taxon>
        <taxon>Nematoda</taxon>
        <taxon>Chromadorea</taxon>
        <taxon>Rhabditida</taxon>
        <taxon>Spirurina</taxon>
        <taxon>Gnathostomatomorpha</taxon>
        <taxon>Gnathostomatoidea</taxon>
        <taxon>Gnathostomatidae</taxon>
        <taxon>Gnathostoma</taxon>
    </lineage>
</organism>
<dbReference type="EMBL" id="JBGFUD010006756">
    <property type="protein sequence ID" value="MFH4981194.1"/>
    <property type="molecule type" value="Genomic_DNA"/>
</dbReference>
<dbReference type="AlphaFoldDB" id="A0ABD6EMK1"/>
<dbReference type="InterPro" id="IPR036375">
    <property type="entry name" value="Hemopexin-like_dom_sf"/>
</dbReference>
<evidence type="ECO:0000313" key="2">
    <source>
        <dbReference type="Proteomes" id="UP001608902"/>
    </source>
</evidence>
<gene>
    <name evidence="1" type="ORF">AB6A40_007903</name>
</gene>